<keyword evidence="2" id="KW-1185">Reference proteome</keyword>
<sequence length="210" mass="23987">MLRQLTQHVPAPAVIYCQQLQQQFPFSLRVVRPRRTRLGDFRALPDGTTHITVNADLNPYAFLITYVHEVAHCAVYHTYKRVGKPHGRTWQVQFQRLMAPLLTEAVFPADVLVPLRHYMTKPAATTSAQPALMQALQHHNAQTVAQPAEGQCRLRQLAEGQLFQLQKKRYVRGKLRRSRIVCKEMQSGRSYAVLADVLVMILDENHLSNA</sequence>
<proteinExistence type="predicted"/>
<dbReference type="EMBL" id="WAEL01000006">
    <property type="protein sequence ID" value="NID11986.1"/>
    <property type="molecule type" value="Genomic_DNA"/>
</dbReference>
<reference evidence="2" key="2">
    <citation type="submission" date="2023-07" db="EMBL/GenBank/DDBJ databases">
        <authorList>
            <person name="Jung D.-H."/>
        </authorList>
    </citation>
    <scope>NUCLEOTIDE SEQUENCE [LARGE SCALE GENOMIC DNA]</scope>
    <source>
        <strain evidence="2">JA-25</strain>
    </source>
</reference>
<keyword evidence="1" id="KW-0378">Hydrolase</keyword>
<dbReference type="RefSeq" id="WP_166692875.1">
    <property type="nucleotide sequence ID" value="NZ_WAEL01000006.1"/>
</dbReference>
<reference evidence="2" key="1">
    <citation type="submission" date="2019-09" db="EMBL/GenBank/DDBJ databases">
        <authorList>
            <person name="Jung D.-H."/>
        </authorList>
    </citation>
    <scope>NUCLEOTIDE SEQUENCE [LARGE SCALE GENOMIC DNA]</scope>
    <source>
        <strain evidence="2">JA-25</strain>
    </source>
</reference>
<keyword evidence="1" id="KW-0645">Protease</keyword>
<dbReference type="GO" id="GO:0008237">
    <property type="term" value="F:metallopeptidase activity"/>
    <property type="evidence" value="ECO:0007669"/>
    <property type="project" value="UniProtKB-KW"/>
</dbReference>
<keyword evidence="1" id="KW-0482">Metalloprotease</keyword>
<organism evidence="1 2">
    <name type="scientific">Fibrivirga algicola</name>
    <dbReference type="NCBI Taxonomy" id="2950420"/>
    <lineage>
        <taxon>Bacteria</taxon>
        <taxon>Pseudomonadati</taxon>
        <taxon>Bacteroidota</taxon>
        <taxon>Cytophagia</taxon>
        <taxon>Cytophagales</taxon>
        <taxon>Spirosomataceae</taxon>
        <taxon>Fibrivirga</taxon>
    </lineage>
</organism>
<dbReference type="Proteomes" id="UP000606008">
    <property type="component" value="Unassembled WGS sequence"/>
</dbReference>
<accession>A0ABX0QIN0</accession>
<gene>
    <name evidence="1" type="ORF">F7231_17575</name>
</gene>
<evidence type="ECO:0000313" key="2">
    <source>
        <dbReference type="Proteomes" id="UP000606008"/>
    </source>
</evidence>
<evidence type="ECO:0000313" key="1">
    <source>
        <dbReference type="EMBL" id="NID11986.1"/>
    </source>
</evidence>
<comment type="caution">
    <text evidence="1">The sequence shown here is derived from an EMBL/GenBank/DDBJ whole genome shotgun (WGS) entry which is preliminary data.</text>
</comment>
<protein>
    <submittedName>
        <fullName evidence="1">SprT family zinc-dependent metalloprotease</fullName>
    </submittedName>
</protein>
<name>A0ABX0QIN0_9BACT</name>